<dbReference type="Gene3D" id="3.40.50.300">
    <property type="entry name" value="P-loop containing nucleotide triphosphate hydrolases"/>
    <property type="match status" value="1"/>
</dbReference>
<dbReference type="SMART" id="SM00487">
    <property type="entry name" value="DEXDc"/>
    <property type="match status" value="1"/>
</dbReference>
<keyword evidence="6" id="KW-1185">Reference proteome</keyword>
<comment type="caution">
    <text evidence="5">The sequence shown here is derived from an EMBL/GenBank/DDBJ whole genome shotgun (WGS) entry which is preliminary data.</text>
</comment>
<dbReference type="GO" id="GO:0006281">
    <property type="term" value="P:DNA repair"/>
    <property type="evidence" value="ECO:0007669"/>
    <property type="project" value="TreeGrafter"/>
</dbReference>
<dbReference type="InterPro" id="IPR014001">
    <property type="entry name" value="Helicase_ATP-bd"/>
</dbReference>
<dbReference type="GO" id="GO:0043596">
    <property type="term" value="C:nuclear replication fork"/>
    <property type="evidence" value="ECO:0007669"/>
    <property type="project" value="TreeGrafter"/>
</dbReference>
<dbReference type="CDD" id="cd18010">
    <property type="entry name" value="DEXHc_HARP_SMARCAL1"/>
    <property type="match status" value="1"/>
</dbReference>
<feature type="non-terminal residue" evidence="5">
    <location>
        <position position="1"/>
    </location>
</feature>
<dbReference type="InterPro" id="IPR001650">
    <property type="entry name" value="Helicase_C-like"/>
</dbReference>
<protein>
    <recommendedName>
        <fullName evidence="7">Helicase</fullName>
    </recommendedName>
</protein>
<reference evidence="5" key="1">
    <citation type="submission" date="2023-10" db="EMBL/GenBank/DDBJ databases">
        <title>Genome assembly of Pristionchus species.</title>
        <authorList>
            <person name="Yoshida K."/>
            <person name="Sommer R.J."/>
        </authorList>
    </citation>
    <scope>NUCLEOTIDE SEQUENCE</scope>
    <source>
        <strain evidence="5">RS5133</strain>
    </source>
</reference>
<dbReference type="GO" id="GO:0016787">
    <property type="term" value="F:hydrolase activity"/>
    <property type="evidence" value="ECO:0007669"/>
    <property type="project" value="UniProtKB-KW"/>
</dbReference>
<evidence type="ECO:0000256" key="1">
    <source>
        <dbReference type="ARBA" id="ARBA00022801"/>
    </source>
</evidence>
<dbReference type="InterPro" id="IPR000330">
    <property type="entry name" value="SNF2_N"/>
</dbReference>
<feature type="domain" description="Helicase ATP-binding" evidence="3">
    <location>
        <begin position="227"/>
        <end position="386"/>
    </location>
</feature>
<dbReference type="PROSITE" id="PS51192">
    <property type="entry name" value="HELICASE_ATP_BIND_1"/>
    <property type="match status" value="1"/>
</dbReference>
<dbReference type="Gene3D" id="3.40.50.10810">
    <property type="entry name" value="Tandem AAA-ATPase domain"/>
    <property type="match status" value="1"/>
</dbReference>
<proteinExistence type="predicted"/>
<dbReference type="SMART" id="SM00490">
    <property type="entry name" value="HELICc"/>
    <property type="match status" value="1"/>
</dbReference>
<gene>
    <name evidence="5" type="ORF">PFISCL1PPCAC_11031</name>
</gene>
<dbReference type="GO" id="GO:0031297">
    <property type="term" value="P:replication fork processing"/>
    <property type="evidence" value="ECO:0007669"/>
    <property type="project" value="TreeGrafter"/>
</dbReference>
<feature type="domain" description="Helicase C-terminal" evidence="4">
    <location>
        <begin position="502"/>
        <end position="660"/>
    </location>
</feature>
<dbReference type="AlphaFoldDB" id="A0AAV5VPM4"/>
<evidence type="ECO:0000313" key="5">
    <source>
        <dbReference type="EMBL" id="GMT19734.1"/>
    </source>
</evidence>
<feature type="region of interest" description="Disordered" evidence="2">
    <location>
        <begin position="1"/>
        <end position="26"/>
    </location>
</feature>
<dbReference type="SUPFAM" id="SSF52540">
    <property type="entry name" value="P-loop containing nucleoside triphosphate hydrolases"/>
    <property type="match status" value="2"/>
</dbReference>
<organism evidence="5 6">
    <name type="scientific">Pristionchus fissidentatus</name>
    <dbReference type="NCBI Taxonomy" id="1538716"/>
    <lineage>
        <taxon>Eukaryota</taxon>
        <taxon>Metazoa</taxon>
        <taxon>Ecdysozoa</taxon>
        <taxon>Nematoda</taxon>
        <taxon>Chromadorea</taxon>
        <taxon>Rhabditida</taxon>
        <taxon>Rhabditina</taxon>
        <taxon>Diplogasteromorpha</taxon>
        <taxon>Diplogasteroidea</taxon>
        <taxon>Neodiplogasteridae</taxon>
        <taxon>Pristionchus</taxon>
    </lineage>
</organism>
<name>A0AAV5VPM4_9BILA</name>
<evidence type="ECO:0008006" key="7">
    <source>
        <dbReference type="Google" id="ProtNLM"/>
    </source>
</evidence>
<sequence length="685" mass="75719">LQPIRAASLGETTLNNPAPIKNNSGPLTAEQEAIRQRNREAALARRAAVLAAQPGGSAAAAAVPAVSSNSSFGSTTTAAVRPVVSAANSTASRSPVAPTPTVHHVFRSNIECVIAVHSAERFKVTFKPYHECITAALRIVPSRYYEMSLKANTFLYSDLFTVYKVLSEVQEANVSVVKLPDSVVRILTKQDSGGREKSHLNPSGDLSSGIDPGLLQTLFPYQKKGVIFGISKAGRVLIADEMGLGKSIQALAIARYYRADFPLAIVCPASVKSAWKGQIERFCPAIKDNLYMPEKEKEPLPGVSTSNTVIIMSYDFLSRRMDDLSKAGYGVWIFDESHYLKDFKAKRTKAAQAVTKRCNRVILLSGTPALSRPSELYSQIKLIDPHLFSNQKEFFIRYCDGQETRFGFQAKGATNSEELSAILQRRLMIRRLKSEVLKDLPAKIREIIYLSSDEISSRMEKCRLTSARAFDAGGSVNLNDESLLEYYTHTGTAKARPVCEHIINNYFREDSEDTRKILVFGHHQIVLDTIEHTLSQRNITSIRIDGSTPTHKRGGLCTSFQEDSSVRVAVLSITAAGQGITLTAASVVIFAEIYWLPGCMQQAEDRAHRVGQKDSVLVQYMLAKNTADDVIWPLVKSKNDILEQVNLNSERLGDAERKEIDADNAEWDIDGIDTLEPKNTKRMKM</sequence>
<dbReference type="Proteomes" id="UP001432322">
    <property type="component" value="Unassembled WGS sequence"/>
</dbReference>
<dbReference type="Pfam" id="PF00176">
    <property type="entry name" value="SNF2-rel_dom"/>
    <property type="match status" value="1"/>
</dbReference>
<dbReference type="EMBL" id="BTSY01000003">
    <property type="protein sequence ID" value="GMT19734.1"/>
    <property type="molecule type" value="Genomic_DNA"/>
</dbReference>
<dbReference type="GO" id="GO:0005524">
    <property type="term" value="F:ATP binding"/>
    <property type="evidence" value="ECO:0007669"/>
    <property type="project" value="InterPro"/>
</dbReference>
<evidence type="ECO:0000259" key="3">
    <source>
        <dbReference type="PROSITE" id="PS51192"/>
    </source>
</evidence>
<dbReference type="PANTHER" id="PTHR45766:SF6">
    <property type="entry name" value="SWI_SNF-RELATED MATRIX-ASSOCIATED ACTIN-DEPENDENT REGULATOR OF CHROMATIN SUBFAMILY A-LIKE PROTEIN 1"/>
    <property type="match status" value="1"/>
</dbReference>
<evidence type="ECO:0000256" key="2">
    <source>
        <dbReference type="SAM" id="MobiDB-lite"/>
    </source>
</evidence>
<dbReference type="InterPro" id="IPR027417">
    <property type="entry name" value="P-loop_NTPase"/>
</dbReference>
<evidence type="ECO:0000313" key="6">
    <source>
        <dbReference type="Proteomes" id="UP001432322"/>
    </source>
</evidence>
<dbReference type="PROSITE" id="PS51194">
    <property type="entry name" value="HELICASE_CTER"/>
    <property type="match status" value="1"/>
</dbReference>
<evidence type="ECO:0000259" key="4">
    <source>
        <dbReference type="PROSITE" id="PS51194"/>
    </source>
</evidence>
<accession>A0AAV5VPM4</accession>
<keyword evidence="1" id="KW-0378">Hydrolase</keyword>
<dbReference type="CDD" id="cd18793">
    <property type="entry name" value="SF2_C_SNF"/>
    <property type="match status" value="1"/>
</dbReference>
<dbReference type="InterPro" id="IPR038718">
    <property type="entry name" value="SNF2-like_sf"/>
</dbReference>
<dbReference type="InterPro" id="IPR049730">
    <property type="entry name" value="SNF2/RAD54-like_C"/>
</dbReference>
<feature type="compositionally biased region" description="Polar residues" evidence="2">
    <location>
        <begin position="10"/>
        <end position="26"/>
    </location>
</feature>
<dbReference type="Pfam" id="PF00271">
    <property type="entry name" value="Helicase_C"/>
    <property type="match status" value="1"/>
</dbReference>
<dbReference type="PANTHER" id="PTHR45766">
    <property type="entry name" value="DNA ANNEALING HELICASE AND ENDONUCLEASE ZRANB3 FAMILY MEMBER"/>
    <property type="match status" value="1"/>
</dbReference>